<feature type="domain" description="Glycosyltransferase 2-like" evidence="2">
    <location>
        <begin position="45"/>
        <end position="221"/>
    </location>
</feature>
<feature type="transmembrane region" description="Helical" evidence="1">
    <location>
        <begin position="340"/>
        <end position="360"/>
    </location>
</feature>
<keyword evidence="1" id="KW-0472">Membrane</keyword>
<keyword evidence="4" id="KW-1185">Reference proteome</keyword>
<sequence length="384" mass="42735">MVSLGLVSLSLFIWLVLLLAWGNFWRADQQLTTPPLVPPAWPAITVIIPARNEADVMATSLTSLLNQDYPGEWQIVLVDDQSQDETSQIAQATAATLNKSAQLKIITGTPLPPGWSGKLWALEQGIKAAQTRQPQYLLLTDADIAHSPTNLRELVQKATTEHLALVSLMVQLRCQSFWEKLLIPAFIFFFQKLYPFPWVNNPQRKTAAAAGGCILLENQALQAVGGIEVIRQALIDDCSLAAAFKNQGYRIWLGLSSTTLSLRPYPDLASIWNMVARTAYTQLNYSPWLLAGTLVGMTLVYLMAPLGVIWGLVTGHWLVLLLALLTWALMAIAYTPTIRLYHLGWAWSFALPGIAFLYNLMTFDSARRHWLGQGGAWKGRTYEM</sequence>
<dbReference type="AlphaFoldDB" id="A0AAE4JX90"/>
<evidence type="ECO:0000313" key="4">
    <source>
        <dbReference type="Proteomes" id="UP001268256"/>
    </source>
</evidence>
<dbReference type="PANTHER" id="PTHR43646">
    <property type="entry name" value="GLYCOSYLTRANSFERASE"/>
    <property type="match status" value="1"/>
</dbReference>
<keyword evidence="1" id="KW-0812">Transmembrane</keyword>
<dbReference type="InterPro" id="IPR029044">
    <property type="entry name" value="Nucleotide-diphossugar_trans"/>
</dbReference>
<gene>
    <name evidence="3" type="ORF">RIF25_15860</name>
</gene>
<keyword evidence="1" id="KW-1133">Transmembrane helix</keyword>
<comment type="caution">
    <text evidence="3">The sequence shown here is derived from an EMBL/GenBank/DDBJ whole genome shotgun (WGS) entry which is preliminary data.</text>
</comment>
<accession>A0AAE4JX90</accession>
<proteinExistence type="predicted"/>
<dbReference type="PANTHER" id="PTHR43646:SF3">
    <property type="entry name" value="SLR1566 PROTEIN"/>
    <property type="match status" value="1"/>
</dbReference>
<dbReference type="Pfam" id="PF00535">
    <property type="entry name" value="Glycos_transf_2"/>
    <property type="match status" value="1"/>
</dbReference>
<dbReference type="SUPFAM" id="SSF53448">
    <property type="entry name" value="Nucleotide-diphospho-sugar transferases"/>
    <property type="match status" value="1"/>
</dbReference>
<organism evidence="3 4">
    <name type="scientific">Pseudocalidococcus azoricus BACA0444</name>
    <dbReference type="NCBI Taxonomy" id="2918990"/>
    <lineage>
        <taxon>Bacteria</taxon>
        <taxon>Bacillati</taxon>
        <taxon>Cyanobacteriota</taxon>
        <taxon>Cyanophyceae</taxon>
        <taxon>Acaryochloridales</taxon>
        <taxon>Thermosynechococcaceae</taxon>
        <taxon>Pseudocalidococcus</taxon>
        <taxon>Pseudocalidococcus azoricus</taxon>
    </lineage>
</organism>
<dbReference type="InterPro" id="IPR001173">
    <property type="entry name" value="Glyco_trans_2-like"/>
</dbReference>
<evidence type="ECO:0000313" key="3">
    <source>
        <dbReference type="EMBL" id="MDS3862275.1"/>
    </source>
</evidence>
<reference evidence="4" key="1">
    <citation type="submission" date="2023-07" db="EMBL/GenBank/DDBJ databases">
        <authorList>
            <person name="Luz R."/>
            <person name="Cordeiro R."/>
            <person name="Fonseca A."/>
            <person name="Goncalves V."/>
        </authorList>
    </citation>
    <scope>NUCLEOTIDE SEQUENCE [LARGE SCALE GENOMIC DNA]</scope>
    <source>
        <strain evidence="4">BACA0444</strain>
    </source>
</reference>
<feature type="transmembrane region" description="Helical" evidence="1">
    <location>
        <begin position="317"/>
        <end position="334"/>
    </location>
</feature>
<feature type="transmembrane region" description="Helical" evidence="1">
    <location>
        <begin position="288"/>
        <end position="310"/>
    </location>
</feature>
<dbReference type="Gene3D" id="3.90.550.10">
    <property type="entry name" value="Spore Coat Polysaccharide Biosynthesis Protein SpsA, Chain A"/>
    <property type="match status" value="1"/>
</dbReference>
<name>A0AAE4JX90_9CYAN</name>
<dbReference type="EMBL" id="JAVMIP010000025">
    <property type="protein sequence ID" value="MDS3862275.1"/>
    <property type="molecule type" value="Genomic_DNA"/>
</dbReference>
<dbReference type="InterPro" id="IPR017832">
    <property type="entry name" value="Glyco_trans_2_hopen-assoc_HpnB"/>
</dbReference>
<evidence type="ECO:0000256" key="1">
    <source>
        <dbReference type="SAM" id="Phobius"/>
    </source>
</evidence>
<dbReference type="NCBIfam" id="TIGR03469">
    <property type="entry name" value="HpnB"/>
    <property type="match status" value="1"/>
</dbReference>
<dbReference type="RefSeq" id="WP_322879483.1">
    <property type="nucleotide sequence ID" value="NZ_JAVMIP010000025.1"/>
</dbReference>
<evidence type="ECO:0000259" key="2">
    <source>
        <dbReference type="Pfam" id="PF00535"/>
    </source>
</evidence>
<dbReference type="Proteomes" id="UP001268256">
    <property type="component" value="Unassembled WGS sequence"/>
</dbReference>
<protein>
    <submittedName>
        <fullName evidence="3">Glycosyltransferase</fullName>
    </submittedName>
</protein>